<feature type="compositionally biased region" description="Low complexity" evidence="1">
    <location>
        <begin position="289"/>
        <end position="300"/>
    </location>
</feature>
<keyword evidence="3" id="KW-1185">Reference proteome</keyword>
<comment type="caution">
    <text evidence="2">The sequence shown here is derived from an EMBL/GenBank/DDBJ whole genome shotgun (WGS) entry which is preliminary data.</text>
</comment>
<feature type="compositionally biased region" description="Acidic residues" evidence="1">
    <location>
        <begin position="253"/>
        <end position="262"/>
    </location>
</feature>
<feature type="compositionally biased region" description="Low complexity" evidence="1">
    <location>
        <begin position="389"/>
        <end position="404"/>
    </location>
</feature>
<feature type="region of interest" description="Disordered" evidence="1">
    <location>
        <begin position="437"/>
        <end position="510"/>
    </location>
</feature>
<feature type="region of interest" description="Disordered" evidence="1">
    <location>
        <begin position="278"/>
        <end position="300"/>
    </location>
</feature>
<dbReference type="EMBL" id="JARJLG010000024">
    <property type="protein sequence ID" value="KAJ7770139.1"/>
    <property type="molecule type" value="Genomic_DNA"/>
</dbReference>
<evidence type="ECO:0000313" key="3">
    <source>
        <dbReference type="Proteomes" id="UP001215280"/>
    </source>
</evidence>
<proteinExistence type="predicted"/>
<feature type="compositionally biased region" description="Basic and acidic residues" evidence="1">
    <location>
        <begin position="452"/>
        <end position="467"/>
    </location>
</feature>
<feature type="region of interest" description="Disordered" evidence="1">
    <location>
        <begin position="933"/>
        <end position="953"/>
    </location>
</feature>
<feature type="region of interest" description="Disordered" evidence="1">
    <location>
        <begin position="332"/>
        <end position="421"/>
    </location>
</feature>
<feature type="region of interest" description="Disordered" evidence="1">
    <location>
        <begin position="865"/>
        <end position="884"/>
    </location>
</feature>
<feature type="compositionally biased region" description="Pro residues" evidence="1">
    <location>
        <begin position="191"/>
        <end position="202"/>
    </location>
</feature>
<name>A0AAD7NPE1_9AGAR</name>
<protein>
    <submittedName>
        <fullName evidence="2">Uncharacterized protein</fullName>
    </submittedName>
</protein>
<accession>A0AAD7NPE1</accession>
<sequence>MAPKKTMSQSASITDFFPRARVSASVLSSSQTFVSQAPAKQKLPPRPDQEVISVSSASHITVSSGTRSIITISDTSSARPNPGASCDPMDPMESISSRRYYVAPPKSSSAKQPARHSAASKSSFKRKAKLDSDSEIEPIEAVAYIPRSPARTRTSAPAVNKPTPFSPKENLTHQLSQPATRKKPRISSPEPRLPSPEPPIAPSEPGELVPSSQSDEQNEMVHRGPPRDPVAVMEDVDRWRNEARSPVSLPLSEPDDNMDVDMDTPVDVVVVDVAPRTVFTPEPSPQPQQQPLLLTPQQPRLQRSLPATPVALTEASKTAKIIADIKAKAYADALSSPEDSPLGELKELEDSSDEEDLISGFAAKEDPFSSPLSPLPATTRYSLRDRGESSAASTSRRSPSPSTSRRSRVPPPRGPVILTKIPKKVVPVDPLGALLREKNRADKGGKGGLALRRAEDAMRAESPLSERSDEEGAEDWTNEAAARAAVKSHGRAIWDSSSPGPGHSDSDVSLNDEDRCRLLGEKRGKAVVGILESDRAKREAAKGKQKILGVPLWEADAAYMDTDLTIPSLPDHLCGQRTLALLKSSIADDLAQAALLLNSGAFANFKLPREIISYFCELASSPRVTALTAPAFHALSQIWKRPSVLAPGMPFCVMHSTLVRLGAKQAVMDAMEWVPPPGAHPEAIQPRERDDALYRLIRLLTLSAQSAQQVPSEVPDFVLALLVVAMDPSSSPDLQRDIILTVDLLCKSLAPGTEISAGMPINKAHLVALLAGGSGRTTRIARWVAHAVITKSTAVSLAKYNDLPPLVPLLELALSPEITGSKPETPIRGVFEVYDNADYVDMAFYVQVLAVAISNVEGYVLEETREPVAPPPPGSPGKPSAEKPDTTLTLVRLAIENLHSCIVDTRAAHLDRSRTKAALKQLSMRIHYQQGAALRSRRGKKSRPIQQYFAKPK</sequence>
<gene>
    <name evidence="2" type="ORF">DFH07DRAFT_768691</name>
</gene>
<organism evidence="2 3">
    <name type="scientific">Mycena maculata</name>
    <dbReference type="NCBI Taxonomy" id="230809"/>
    <lineage>
        <taxon>Eukaryota</taxon>
        <taxon>Fungi</taxon>
        <taxon>Dikarya</taxon>
        <taxon>Basidiomycota</taxon>
        <taxon>Agaricomycotina</taxon>
        <taxon>Agaricomycetes</taxon>
        <taxon>Agaricomycetidae</taxon>
        <taxon>Agaricales</taxon>
        <taxon>Marasmiineae</taxon>
        <taxon>Mycenaceae</taxon>
        <taxon>Mycena</taxon>
    </lineage>
</organism>
<dbReference type="Proteomes" id="UP001215280">
    <property type="component" value="Unassembled WGS sequence"/>
</dbReference>
<reference evidence="2" key="1">
    <citation type="submission" date="2023-03" db="EMBL/GenBank/DDBJ databases">
        <title>Massive genome expansion in bonnet fungi (Mycena s.s.) driven by repeated elements and novel gene families across ecological guilds.</title>
        <authorList>
            <consortium name="Lawrence Berkeley National Laboratory"/>
            <person name="Harder C.B."/>
            <person name="Miyauchi S."/>
            <person name="Viragh M."/>
            <person name="Kuo A."/>
            <person name="Thoen E."/>
            <person name="Andreopoulos B."/>
            <person name="Lu D."/>
            <person name="Skrede I."/>
            <person name="Drula E."/>
            <person name="Henrissat B."/>
            <person name="Morin E."/>
            <person name="Kohler A."/>
            <person name="Barry K."/>
            <person name="LaButti K."/>
            <person name="Morin E."/>
            <person name="Salamov A."/>
            <person name="Lipzen A."/>
            <person name="Mereny Z."/>
            <person name="Hegedus B."/>
            <person name="Baldrian P."/>
            <person name="Stursova M."/>
            <person name="Weitz H."/>
            <person name="Taylor A."/>
            <person name="Grigoriev I.V."/>
            <person name="Nagy L.G."/>
            <person name="Martin F."/>
            <person name="Kauserud H."/>
        </authorList>
    </citation>
    <scope>NUCLEOTIDE SEQUENCE</scope>
    <source>
        <strain evidence="2">CBHHK188m</strain>
    </source>
</reference>
<feature type="compositionally biased region" description="Acidic residues" evidence="1">
    <location>
        <begin position="468"/>
        <end position="477"/>
    </location>
</feature>
<feature type="compositionally biased region" description="Low complexity" evidence="1">
    <location>
        <begin position="51"/>
        <end position="77"/>
    </location>
</feature>
<feature type="region of interest" description="Disordered" evidence="1">
    <location>
        <begin position="30"/>
        <end position="262"/>
    </location>
</feature>
<feature type="compositionally biased region" description="Low complexity" evidence="1">
    <location>
        <begin position="495"/>
        <end position="509"/>
    </location>
</feature>
<dbReference type="AlphaFoldDB" id="A0AAD7NPE1"/>
<evidence type="ECO:0000313" key="2">
    <source>
        <dbReference type="EMBL" id="KAJ7770139.1"/>
    </source>
</evidence>
<evidence type="ECO:0000256" key="1">
    <source>
        <dbReference type="SAM" id="MobiDB-lite"/>
    </source>
</evidence>